<dbReference type="GeneID" id="14872411"/>
<dbReference type="OMA" id="GQCQNGK"/>
<evidence type="ECO:0000256" key="1">
    <source>
        <dbReference type="SAM" id="MobiDB-lite"/>
    </source>
</evidence>
<reference evidence="5" key="1">
    <citation type="journal article" date="2011" name="Genome Res.">
        <title>Phylogeny-wide analysis of social amoeba genomes highlights ancient origins for complex intercellular communication.</title>
        <authorList>
            <person name="Heidel A.J."/>
            <person name="Lawal H.M."/>
            <person name="Felder M."/>
            <person name="Schilde C."/>
            <person name="Helps N.R."/>
            <person name="Tunggal B."/>
            <person name="Rivero F."/>
            <person name="John U."/>
            <person name="Schleicher M."/>
            <person name="Eichinger L."/>
            <person name="Platzer M."/>
            <person name="Noegel A.A."/>
            <person name="Schaap P."/>
            <person name="Gloeckner G."/>
        </authorList>
    </citation>
    <scope>NUCLEOTIDE SEQUENCE [LARGE SCALE GENOMIC DNA]</scope>
    <source>
        <strain evidence="5">SH3</strain>
    </source>
</reference>
<keyword evidence="5" id="KW-1185">Reference proteome</keyword>
<feature type="signal peptide" evidence="3">
    <location>
        <begin position="1"/>
        <end position="20"/>
    </location>
</feature>
<accession>F4PVP3</accession>
<keyword evidence="2" id="KW-1133">Transmembrane helix</keyword>
<evidence type="ECO:0000313" key="5">
    <source>
        <dbReference type="Proteomes" id="UP000007797"/>
    </source>
</evidence>
<dbReference type="AlphaFoldDB" id="F4PVP3"/>
<gene>
    <name evidence="4" type="ORF">DFA_07174</name>
</gene>
<feature type="region of interest" description="Disordered" evidence="1">
    <location>
        <begin position="707"/>
        <end position="734"/>
    </location>
</feature>
<keyword evidence="3" id="KW-0732">Signal</keyword>
<dbReference type="InterPro" id="IPR052326">
    <property type="entry name" value="Diff-Dev_Assoc_Protein"/>
</dbReference>
<proteinExistence type="predicted"/>
<protein>
    <recommendedName>
        <fullName evidence="6">Paramecium surface antigen repeat-containing protein</fullName>
    </recommendedName>
</protein>
<dbReference type="RefSeq" id="XP_004367040.1">
    <property type="nucleotide sequence ID" value="XM_004366983.1"/>
</dbReference>
<evidence type="ECO:0000256" key="2">
    <source>
        <dbReference type="SAM" id="Phobius"/>
    </source>
</evidence>
<keyword evidence="2" id="KW-0812">Transmembrane</keyword>
<dbReference type="OrthoDB" id="23898at2759"/>
<evidence type="ECO:0008006" key="6">
    <source>
        <dbReference type="Google" id="ProtNLM"/>
    </source>
</evidence>
<dbReference type="Proteomes" id="UP000007797">
    <property type="component" value="Unassembled WGS sequence"/>
</dbReference>
<name>F4PVP3_CACFS</name>
<feature type="compositionally biased region" description="Low complexity" evidence="1">
    <location>
        <begin position="708"/>
        <end position="734"/>
    </location>
</feature>
<dbReference type="PANTHER" id="PTHR33459:SF7">
    <property type="entry name" value="DD-GDCA PROTEIN"/>
    <property type="match status" value="1"/>
</dbReference>
<evidence type="ECO:0000256" key="3">
    <source>
        <dbReference type="SAM" id="SignalP"/>
    </source>
</evidence>
<dbReference type="EMBL" id="GL883013">
    <property type="protein sequence ID" value="EGG20057.1"/>
    <property type="molecule type" value="Genomic_DNA"/>
</dbReference>
<evidence type="ECO:0000313" key="4">
    <source>
        <dbReference type="EMBL" id="EGG20057.1"/>
    </source>
</evidence>
<organism evidence="4 5">
    <name type="scientific">Cavenderia fasciculata</name>
    <name type="common">Slime mold</name>
    <name type="synonym">Dictyostelium fasciculatum</name>
    <dbReference type="NCBI Taxonomy" id="261658"/>
    <lineage>
        <taxon>Eukaryota</taxon>
        <taxon>Amoebozoa</taxon>
        <taxon>Evosea</taxon>
        <taxon>Eumycetozoa</taxon>
        <taxon>Dictyostelia</taxon>
        <taxon>Acytosteliales</taxon>
        <taxon>Cavenderiaceae</taxon>
        <taxon>Cavenderia</taxon>
    </lineage>
</organism>
<keyword evidence="2" id="KW-0472">Membrane</keyword>
<sequence>MNFFKVLLFGTLVAIGLVSTLVFASADCASMKCGLIGDACDLSDLHFCSNSYCKFGSNWSGTCTAFIPENGACLEDEQYLGSCYPGLSCYDSKCVQSDYAQYGESCTQDYQCSYGLTCSNSQCSFGNSQMPLSCEEAQEGCPYGTFCNRTDYNNDVCTPQLDIGDDCTMYNTGVAISWGACRDGSLCNQVGNDSTSYVCTALYSLGLGQTCTLFNERDENPTQSTCDASQGLYCPKDGGVCTPLPAPSNAPCSLFKQSECNFNEVCTCLSKGDVNGTCSVVTTINSECADATTSYFNSSVPPSIATSPILVTGITIFPFVYYQIPFTILLVLVIRARVIPTHHHQSSRGFKFKSSISLSSSSFWSYQVIYCYFYCTLINNSVQGDTCPSINAQCIQVGERCELNSTQICSSSFCAPSSNSSLIGTCTTFIQENGRCGTSDLICNPGLSCNGGNCVQTDYLQTGERCTQAYQCSKGLSCGGACSLIGECSINERVCAFGKFCNTTGRINICSPQLMVGDDCTLFSWSATKGNDPCPYGSICNQYSSTDYRCTALYSQGVGQKCTANPNDPAQSTCSVSQGLYCNNGGAGSGICASIPSPSNASCATDNDCNIDETCDCSNGPHGKCVVVSYINTQCATATLSYYKCLTNNHCAPVPNYLNLNSCAAKNCGDKWCRTQNSCYNQEIKPPGSECWADTDIFNSLVCPTDQSSSSSSSMNDTSSGSNSNSTEPSLSSSLSSPTILVLFLLIVSLVSFLY</sequence>
<dbReference type="PANTHER" id="PTHR33459">
    <property type="entry name" value="DD-GDCA PROTEIN"/>
    <property type="match status" value="1"/>
</dbReference>
<feature type="chain" id="PRO_5003313345" description="Paramecium surface antigen repeat-containing protein" evidence="3">
    <location>
        <begin position="21"/>
        <end position="755"/>
    </location>
</feature>
<feature type="transmembrane region" description="Helical" evidence="2">
    <location>
        <begin position="735"/>
        <end position="754"/>
    </location>
</feature>
<dbReference type="KEGG" id="dfa:DFA_07174"/>